<dbReference type="EMBL" id="LR877156">
    <property type="protein sequence ID" value="CAD2218690.1"/>
    <property type="molecule type" value="Genomic_DNA"/>
</dbReference>
<organism evidence="2 3">
    <name type="scientific">Angomonas deanei</name>
    <dbReference type="NCBI Taxonomy" id="59799"/>
    <lineage>
        <taxon>Eukaryota</taxon>
        <taxon>Discoba</taxon>
        <taxon>Euglenozoa</taxon>
        <taxon>Kinetoplastea</taxon>
        <taxon>Metakinetoplastina</taxon>
        <taxon>Trypanosomatida</taxon>
        <taxon>Trypanosomatidae</taxon>
        <taxon>Strigomonadinae</taxon>
        <taxon>Angomonas</taxon>
    </lineage>
</organism>
<evidence type="ECO:0000313" key="3">
    <source>
        <dbReference type="Proteomes" id="UP000515908"/>
    </source>
</evidence>
<protein>
    <submittedName>
        <fullName evidence="2">Uncharacterized protein</fullName>
    </submittedName>
</protein>
<reference evidence="2 3" key="1">
    <citation type="submission" date="2020-08" db="EMBL/GenBank/DDBJ databases">
        <authorList>
            <person name="Newling K."/>
            <person name="Davey J."/>
            <person name="Forrester S."/>
        </authorList>
    </citation>
    <scope>NUCLEOTIDE SEQUENCE [LARGE SCALE GENOMIC DNA]</scope>
    <source>
        <strain evidence="3">Crithidia deanei Carvalho (ATCC PRA-265)</strain>
    </source>
</reference>
<dbReference type="VEuPathDB" id="TriTrypDB:ADEAN_000618100"/>
<dbReference type="AlphaFoldDB" id="A0A7G2CFT5"/>
<evidence type="ECO:0000313" key="2">
    <source>
        <dbReference type="EMBL" id="CAD2218690.1"/>
    </source>
</evidence>
<keyword evidence="3" id="KW-1185">Reference proteome</keyword>
<feature type="compositionally biased region" description="Gly residues" evidence="1">
    <location>
        <begin position="276"/>
        <end position="300"/>
    </location>
</feature>
<sequence length="308" mass="34475">MNQNLEEKLRAALTPEELQELKNSLVNNQNAGGNNTAQDEHTSARYLRQAQEEKDYPFLGQYRVDMAQYNDVLNLPVPAGVAWAEDNKQAFTVRADAKSLTVDQAIMGSHIFGSNETVDHAGRTLIFLYLDTPEVNRIRVHNSIILSRYHDLKRRAMGNRALKCSLPLYAPLNPKLKEINERILASMDEVQGGEADEKRKPFFTDEKIQGGDYTERVLDANGQQVYAVQMTETDARLNFIANLLQGMANEKQSTKRRTYNNNPQNNNNYNNNNNNGGRGGYNRGGYRGSGGRGNAYGGGAPTEEESKN</sequence>
<accession>A0A7G2CFT5</accession>
<gene>
    <name evidence="2" type="ORF">ADEAN_000618100</name>
</gene>
<feature type="compositionally biased region" description="Low complexity" evidence="1">
    <location>
        <begin position="259"/>
        <end position="275"/>
    </location>
</feature>
<feature type="region of interest" description="Disordered" evidence="1">
    <location>
        <begin position="251"/>
        <end position="308"/>
    </location>
</feature>
<evidence type="ECO:0000256" key="1">
    <source>
        <dbReference type="SAM" id="MobiDB-lite"/>
    </source>
</evidence>
<proteinExistence type="predicted"/>
<name>A0A7G2CFT5_9TRYP</name>
<dbReference type="Proteomes" id="UP000515908">
    <property type="component" value="Chromosome 12"/>
</dbReference>